<protein>
    <submittedName>
        <fullName evidence="3">DEAD/DEAH box helicase family protein</fullName>
    </submittedName>
</protein>
<dbReference type="GO" id="GO:0004386">
    <property type="term" value="F:helicase activity"/>
    <property type="evidence" value="ECO:0007669"/>
    <property type="project" value="UniProtKB-KW"/>
</dbReference>
<name>A0ABT5TNL6_9GAMM</name>
<dbReference type="Gene3D" id="3.40.50.300">
    <property type="entry name" value="P-loop containing nucleotide triphosphate hydrolases"/>
    <property type="match status" value="2"/>
</dbReference>
<dbReference type="InterPro" id="IPR050742">
    <property type="entry name" value="Helicase_Restrict-Modif_Enz"/>
</dbReference>
<reference evidence="3 4" key="1">
    <citation type="submission" date="2023-02" db="EMBL/GenBank/DDBJ databases">
        <title>Genome sequence of Shewanella metallivivens ER-Te-42B-Light, sp. nov., enriched from sulfide tube worms (Riftia pachyptila) isolated from Explorer Ridge in the Pacific Ocean.</title>
        <authorList>
            <person name="Maltman C."/>
            <person name="Kuzyk S.B."/>
            <person name="Kyndt J.A."/>
            <person name="Yurkov V."/>
        </authorList>
    </citation>
    <scope>NUCLEOTIDE SEQUENCE [LARGE SCALE GENOMIC DNA]</scope>
    <source>
        <strain evidence="3 4">ER-Te-42B-Light</strain>
    </source>
</reference>
<dbReference type="SMART" id="SM00487">
    <property type="entry name" value="DEXDc"/>
    <property type="match status" value="1"/>
</dbReference>
<dbReference type="EMBL" id="JAQQPZ010000013">
    <property type="protein sequence ID" value="MDD8060208.1"/>
    <property type="molecule type" value="Genomic_DNA"/>
</dbReference>
<evidence type="ECO:0000256" key="1">
    <source>
        <dbReference type="SAM" id="Coils"/>
    </source>
</evidence>
<keyword evidence="3" id="KW-0547">Nucleotide-binding</keyword>
<dbReference type="CDD" id="cd18799">
    <property type="entry name" value="SF2_C_EcoAI-like"/>
    <property type="match status" value="1"/>
</dbReference>
<gene>
    <name evidence="3" type="ORF">PQR79_14040</name>
</gene>
<dbReference type="PANTHER" id="PTHR47396">
    <property type="entry name" value="TYPE I RESTRICTION ENZYME ECOKI R PROTEIN"/>
    <property type="match status" value="1"/>
</dbReference>
<sequence length="1230" mass="140287">MSDTVQPPASTATHGASAFGISSLGISNFDFMDVAIASGAGNDLYSMRCAEIQLRAKSAEANIKTDPRIAGFYARNALELMVETVFDIDNWLKRPRHDATLMSLIHEQGFKQNLSSNLFPKLKLIIKIGNEAVHGKSALPQRDALQSVKELHHVLYWCARTYTPGLDRQQFTVAPFDEALIPHKLAIDAGLVTKAMSSIKRVQDLEKQLAESDSVKRDEYLQQLSENAALKAQNQALLEQIAKAKQSADIQQDTHDYNEAETRHYLIDALLNEAGWPLNQTRDREYPVNSMPISTANPNGNGFVDYVLWGDDGTALAVVEAKRTSRRPEDGQQQAKLYADCLQKQCGVRPVIFYSNGYETRLWDDYFYPPRKVQGFYTKAELELMIKRRSDRKAFFMTGNDTPLVETENLDINNDITNRHYQKAAITHILQDFELEHQRKALLVMATGTGKTRTVISLVDLLVKNDWIKNILFLADRNALLTQAKKNFVRLLPRVSCAMLSSGQSKDSIESRLYFATYPTMKNLLDRGADERPFGVGHFDLIIVDEAHRSVYSKYRQIFEYFDGLLVGLTATPKDEVEKDTYSIFDLQKGMPTYAYEDEKAYAQKYLVPPTKISVATKFLRDGVKYQELSDEEKQEWEDKAELTDREEVLPSEVNKFLFNEDTAEKMFAQLMSKDELGGIHVEGGDVIGKTIIFAANEPHALFLQEIFNKNYPKWTGKLARVITYSETYAQSLIDEFSGDENNRKDFDPKNPTCRIAISVDMLDTGIDVPEVVNLVFFKVIRSRVKFTQMIGRGTRLCLNLFGPGSDKENHKTTFKVFDYCQNFEYFDANPEGLPVGIAKPVMQQVFEKRVKLSTLLNDRLQDDNYQDKHPEDCNLLRSLNNYQLDMLHHQVTGMNLDNFIVRPKRQAVEPFLERTYWDNIDDAKFTELESHVSVLPTEAEAFNQDEQPNNLSNRFDNIILTMQLALLEKGMVPEPSRLRVMEFAQQLEAKTSIPAVQAQLQLIQDIQTHEFWQDIHVVTLEDMRKRLRNLMFALDKDKKEVVYTNFEDDVQGVHDVTAVYQSPTMDLAQYRKKIELYIKDHQDQLTIQKLKRNKPITQADLDVLDGLLLDASGMSDVEAYRHQILQEKPLGAFIRQLVGLDLNAAKEAFSSFLDDGLYNAEQINFVDQVIDYLVHNGVLDMAQIFEPPFTDYHGESAYGFFDEGKVVELFGVIRKVNANAVVEEEPMTA</sequence>
<evidence type="ECO:0000313" key="4">
    <source>
        <dbReference type="Proteomes" id="UP001213691"/>
    </source>
</evidence>
<dbReference type="InterPro" id="IPR006935">
    <property type="entry name" value="Helicase/UvrB_N"/>
</dbReference>
<evidence type="ECO:0000313" key="3">
    <source>
        <dbReference type="EMBL" id="MDD8060208.1"/>
    </source>
</evidence>
<dbReference type="InterPro" id="IPR014001">
    <property type="entry name" value="Helicase_ATP-bd"/>
</dbReference>
<dbReference type="SUPFAM" id="SSF52540">
    <property type="entry name" value="P-loop containing nucleoside triphosphate hydrolases"/>
    <property type="match status" value="2"/>
</dbReference>
<evidence type="ECO:0000259" key="2">
    <source>
        <dbReference type="PROSITE" id="PS51192"/>
    </source>
</evidence>
<keyword evidence="3" id="KW-0378">Hydrolase</keyword>
<keyword evidence="3" id="KW-0347">Helicase</keyword>
<dbReference type="PROSITE" id="PS51192">
    <property type="entry name" value="HELICASE_ATP_BIND_1"/>
    <property type="match status" value="1"/>
</dbReference>
<organism evidence="3 4">
    <name type="scientific">Shewanella metallivivens</name>
    <dbReference type="NCBI Taxonomy" id="2872342"/>
    <lineage>
        <taxon>Bacteria</taxon>
        <taxon>Pseudomonadati</taxon>
        <taxon>Pseudomonadota</taxon>
        <taxon>Gammaproteobacteria</taxon>
        <taxon>Alteromonadales</taxon>
        <taxon>Shewanellaceae</taxon>
        <taxon>Shewanella</taxon>
    </lineage>
</organism>
<proteinExistence type="predicted"/>
<dbReference type="CDD" id="cd18032">
    <property type="entry name" value="DEXHc_RE_I_III_res"/>
    <property type="match status" value="1"/>
</dbReference>
<dbReference type="RefSeq" id="WP_238103197.1">
    <property type="nucleotide sequence ID" value="NZ_JAQQPZ010000013.1"/>
</dbReference>
<comment type="caution">
    <text evidence="3">The sequence shown here is derived from an EMBL/GenBank/DDBJ whole genome shotgun (WGS) entry which is preliminary data.</text>
</comment>
<keyword evidence="3" id="KW-0067">ATP-binding</keyword>
<dbReference type="Pfam" id="PF04851">
    <property type="entry name" value="ResIII"/>
    <property type="match status" value="1"/>
</dbReference>
<accession>A0ABT5TNL6</accession>
<dbReference type="PANTHER" id="PTHR47396:SF1">
    <property type="entry name" value="ATP-DEPENDENT HELICASE IRC3-RELATED"/>
    <property type="match status" value="1"/>
</dbReference>
<dbReference type="InterPro" id="IPR013670">
    <property type="entry name" value="EcoEI_R_C_dom"/>
</dbReference>
<dbReference type="Proteomes" id="UP001213691">
    <property type="component" value="Unassembled WGS sequence"/>
</dbReference>
<keyword evidence="4" id="KW-1185">Reference proteome</keyword>
<dbReference type="Pfam" id="PF08463">
    <property type="entry name" value="EcoEI_R_C"/>
    <property type="match status" value="1"/>
</dbReference>
<feature type="domain" description="Helicase ATP-binding" evidence="2">
    <location>
        <begin position="432"/>
        <end position="591"/>
    </location>
</feature>
<dbReference type="Gene3D" id="3.90.1570.30">
    <property type="match status" value="1"/>
</dbReference>
<keyword evidence="1" id="KW-0175">Coiled coil</keyword>
<feature type="coiled-coil region" evidence="1">
    <location>
        <begin position="227"/>
        <end position="254"/>
    </location>
</feature>
<dbReference type="InterPro" id="IPR027417">
    <property type="entry name" value="P-loop_NTPase"/>
</dbReference>